<dbReference type="AlphaFoldDB" id="A0A3S5B885"/>
<comment type="caution">
    <text evidence="2">The sequence shown here is derived from an EMBL/GenBank/DDBJ whole genome shotgun (WGS) entry which is preliminary data.</text>
</comment>
<keyword evidence="3" id="KW-1185">Reference proteome</keyword>
<feature type="region of interest" description="Disordered" evidence="1">
    <location>
        <begin position="60"/>
        <end position="83"/>
    </location>
</feature>
<evidence type="ECO:0000256" key="1">
    <source>
        <dbReference type="SAM" id="MobiDB-lite"/>
    </source>
</evidence>
<accession>A0A3S5B885</accession>
<reference evidence="2" key="1">
    <citation type="submission" date="2018-11" db="EMBL/GenBank/DDBJ databases">
        <authorList>
            <consortium name="Pathogen Informatics"/>
        </authorList>
    </citation>
    <scope>NUCLEOTIDE SEQUENCE</scope>
</reference>
<evidence type="ECO:0000313" key="3">
    <source>
        <dbReference type="Proteomes" id="UP000784294"/>
    </source>
</evidence>
<organism evidence="2 3">
    <name type="scientific">Protopolystoma xenopodis</name>
    <dbReference type="NCBI Taxonomy" id="117903"/>
    <lineage>
        <taxon>Eukaryota</taxon>
        <taxon>Metazoa</taxon>
        <taxon>Spiralia</taxon>
        <taxon>Lophotrochozoa</taxon>
        <taxon>Platyhelminthes</taxon>
        <taxon>Monogenea</taxon>
        <taxon>Polyopisthocotylea</taxon>
        <taxon>Polystomatidea</taxon>
        <taxon>Polystomatidae</taxon>
        <taxon>Protopolystoma</taxon>
    </lineage>
</organism>
<proteinExistence type="predicted"/>
<protein>
    <submittedName>
        <fullName evidence="2">Uncharacterized protein</fullName>
    </submittedName>
</protein>
<name>A0A3S5B885_9PLAT</name>
<sequence>MQNTFIVRSSTFPQSLQCSTSGLTCLVLSTKLTLLLWSQSIHLQLRARFTSPDLPVDRPTGFPLIRPGSNPASRTTKSDKLLGSAPSPRVIGIVGLATALPPLALSELVLQEHDIVLHLAYDLLIEEVELPTRLALSCSSKLFIRFFINYE</sequence>
<dbReference type="Proteomes" id="UP000784294">
    <property type="component" value="Unassembled WGS sequence"/>
</dbReference>
<evidence type="ECO:0000313" key="2">
    <source>
        <dbReference type="EMBL" id="VEL39319.1"/>
    </source>
</evidence>
<gene>
    <name evidence="2" type="ORF">PXEA_LOCUS32759</name>
</gene>
<dbReference type="EMBL" id="CAAALY010260830">
    <property type="protein sequence ID" value="VEL39319.1"/>
    <property type="molecule type" value="Genomic_DNA"/>
</dbReference>